<evidence type="ECO:0000256" key="2">
    <source>
        <dbReference type="ARBA" id="ARBA00005417"/>
    </source>
</evidence>
<evidence type="ECO:0000256" key="9">
    <source>
        <dbReference type="SAM" id="Phobius"/>
    </source>
</evidence>
<keyword evidence="5" id="KW-0645">Protease</keyword>
<dbReference type="SUPFAM" id="SSF90123">
    <property type="entry name" value="ABC transporter transmembrane region"/>
    <property type="match status" value="1"/>
</dbReference>
<dbReference type="GO" id="GO:0005524">
    <property type="term" value="F:ATP binding"/>
    <property type="evidence" value="ECO:0007669"/>
    <property type="project" value="UniProtKB-KW"/>
</dbReference>
<dbReference type="InterPro" id="IPR003439">
    <property type="entry name" value="ABC_transporter-like_ATP-bd"/>
</dbReference>
<feature type="domain" description="ABC transmembrane type-1" evidence="10">
    <location>
        <begin position="186"/>
        <end position="460"/>
    </location>
</feature>
<name>A0A449B7B0_9BACT</name>
<keyword evidence="7 9" id="KW-1133">Transmembrane helix</keyword>
<dbReference type="GO" id="GO:0008234">
    <property type="term" value="F:cysteine-type peptidase activity"/>
    <property type="evidence" value="ECO:0007669"/>
    <property type="project" value="UniProtKB-KW"/>
</dbReference>
<evidence type="ECO:0000256" key="5">
    <source>
        <dbReference type="ARBA" id="ARBA00022807"/>
    </source>
</evidence>
<evidence type="ECO:0000256" key="7">
    <source>
        <dbReference type="ARBA" id="ARBA00022989"/>
    </source>
</evidence>
<feature type="transmembrane region" description="Helical" evidence="9">
    <location>
        <begin position="317"/>
        <end position="336"/>
    </location>
</feature>
<dbReference type="OrthoDB" id="403954at2"/>
<dbReference type="Pfam" id="PF00005">
    <property type="entry name" value="ABC_tran"/>
    <property type="match status" value="1"/>
</dbReference>
<protein>
    <submittedName>
        <fullName evidence="12">Unspecified ABC transporter ATP-binding subunit</fullName>
        <ecNumber evidence="12">3.4.22.-</ecNumber>
    </submittedName>
</protein>
<dbReference type="EC" id="3.4.22.-" evidence="12"/>
<feature type="transmembrane region" description="Helical" evidence="9">
    <location>
        <begin position="407"/>
        <end position="425"/>
    </location>
</feature>
<dbReference type="GO" id="GO:0005886">
    <property type="term" value="C:plasma membrane"/>
    <property type="evidence" value="ECO:0007669"/>
    <property type="project" value="UniProtKB-SubCell"/>
</dbReference>
<dbReference type="KEGG" id="mcou:NCTC10179_00659"/>
<dbReference type="PROSITE" id="PS50929">
    <property type="entry name" value="ABC_TM1F"/>
    <property type="match status" value="1"/>
</dbReference>
<keyword evidence="5" id="KW-0788">Thiol protease</keyword>
<keyword evidence="6 12" id="KW-0067">ATP-binding</keyword>
<gene>
    <name evidence="12" type="primary">lagD</name>
    <name evidence="12" type="ORF">NCTC10179_00659</name>
</gene>
<dbReference type="InterPro" id="IPR005074">
    <property type="entry name" value="Peptidase_C39"/>
</dbReference>
<proteinExistence type="inferred from homology"/>
<dbReference type="Gene3D" id="3.90.70.10">
    <property type="entry name" value="Cysteine proteinases"/>
    <property type="match status" value="1"/>
</dbReference>
<feature type="transmembrane region" description="Helical" evidence="9">
    <location>
        <begin position="182"/>
        <end position="203"/>
    </location>
</feature>
<feature type="domain" description="Peptidase C39" evidence="11">
    <location>
        <begin position="26"/>
        <end position="152"/>
    </location>
</feature>
<dbReference type="Gene3D" id="1.20.1560.10">
    <property type="entry name" value="ABC transporter type 1, transmembrane domain"/>
    <property type="match status" value="1"/>
</dbReference>
<dbReference type="Gene3D" id="3.40.50.300">
    <property type="entry name" value="P-loop containing nucleotide triphosphate hydrolases"/>
    <property type="match status" value="1"/>
</dbReference>
<dbReference type="InterPro" id="IPR036640">
    <property type="entry name" value="ABC1_TM_sf"/>
</dbReference>
<keyword evidence="8 9" id="KW-0472">Membrane</keyword>
<evidence type="ECO:0000256" key="4">
    <source>
        <dbReference type="ARBA" id="ARBA00022741"/>
    </source>
</evidence>
<reference evidence="12 13" key="1">
    <citation type="submission" date="2019-01" db="EMBL/GenBank/DDBJ databases">
        <authorList>
            <consortium name="Pathogen Informatics"/>
        </authorList>
    </citation>
    <scope>NUCLEOTIDE SEQUENCE [LARGE SCALE GENOMIC DNA]</scope>
    <source>
        <strain evidence="12 13">NCTC10179</strain>
    </source>
</reference>
<dbReference type="PANTHER" id="PTHR43158:SF2">
    <property type="entry name" value="SKFA PEPTIDE EXPORT ATP-BINDING PROTEIN SKFE"/>
    <property type="match status" value="1"/>
</dbReference>
<comment type="similarity">
    <text evidence="2">Belongs to the ABC transporter superfamily.</text>
</comment>
<dbReference type="GO" id="GO:0006508">
    <property type="term" value="P:proteolysis"/>
    <property type="evidence" value="ECO:0007669"/>
    <property type="project" value="InterPro"/>
</dbReference>
<keyword evidence="3 9" id="KW-0812">Transmembrane</keyword>
<feature type="transmembrane region" description="Helical" evidence="9">
    <location>
        <begin position="292"/>
        <end position="311"/>
    </location>
</feature>
<evidence type="ECO:0000313" key="12">
    <source>
        <dbReference type="EMBL" id="VEU76473.1"/>
    </source>
</evidence>
<dbReference type="GO" id="GO:0140359">
    <property type="term" value="F:ABC-type transporter activity"/>
    <property type="evidence" value="ECO:0007669"/>
    <property type="project" value="InterPro"/>
</dbReference>
<evidence type="ECO:0000256" key="3">
    <source>
        <dbReference type="ARBA" id="ARBA00022692"/>
    </source>
</evidence>
<evidence type="ECO:0000256" key="6">
    <source>
        <dbReference type="ARBA" id="ARBA00022840"/>
    </source>
</evidence>
<accession>A0A449B7B0</accession>
<evidence type="ECO:0000256" key="8">
    <source>
        <dbReference type="ARBA" id="ARBA00023136"/>
    </source>
</evidence>
<evidence type="ECO:0000259" key="11">
    <source>
        <dbReference type="PROSITE" id="PS50990"/>
    </source>
</evidence>
<dbReference type="Pfam" id="PF03412">
    <property type="entry name" value="Peptidase_C39"/>
    <property type="match status" value="1"/>
</dbReference>
<dbReference type="EMBL" id="LR215039">
    <property type="protein sequence ID" value="VEU76473.1"/>
    <property type="molecule type" value="Genomic_DNA"/>
</dbReference>
<organism evidence="12 13">
    <name type="scientific">Mycoplasmopsis columboralis</name>
    <dbReference type="NCBI Taxonomy" id="171282"/>
    <lineage>
        <taxon>Bacteria</taxon>
        <taxon>Bacillati</taxon>
        <taxon>Mycoplasmatota</taxon>
        <taxon>Mycoplasmoidales</taxon>
        <taxon>Metamycoplasmataceae</taxon>
        <taxon>Mycoplasmopsis</taxon>
    </lineage>
</organism>
<keyword evidence="13" id="KW-1185">Reference proteome</keyword>
<evidence type="ECO:0000259" key="10">
    <source>
        <dbReference type="PROSITE" id="PS50929"/>
    </source>
</evidence>
<comment type="subcellular location">
    <subcellularLocation>
        <location evidence="1">Cell membrane</location>
        <topology evidence="1">Multi-pass membrane protein</topology>
    </subcellularLocation>
</comment>
<dbReference type="SUPFAM" id="SSF52540">
    <property type="entry name" value="P-loop containing nucleoside triphosphate hydrolases"/>
    <property type="match status" value="1"/>
</dbReference>
<dbReference type="PROSITE" id="PS50990">
    <property type="entry name" value="PEPTIDASE_C39"/>
    <property type="match status" value="1"/>
</dbReference>
<dbReference type="PANTHER" id="PTHR43158">
    <property type="entry name" value="SKFA PEPTIDE EXPORT ATP-BINDING PROTEIN SKFE"/>
    <property type="match status" value="1"/>
</dbReference>
<evidence type="ECO:0000256" key="1">
    <source>
        <dbReference type="ARBA" id="ARBA00004651"/>
    </source>
</evidence>
<dbReference type="InterPro" id="IPR027417">
    <property type="entry name" value="P-loop_NTPase"/>
</dbReference>
<dbReference type="GO" id="GO:0016887">
    <property type="term" value="F:ATP hydrolysis activity"/>
    <property type="evidence" value="ECO:0007669"/>
    <property type="project" value="InterPro"/>
</dbReference>
<feature type="transmembrane region" description="Helical" evidence="9">
    <location>
        <begin position="215"/>
        <end position="236"/>
    </location>
</feature>
<dbReference type="AlphaFoldDB" id="A0A449B7B0"/>
<keyword evidence="12" id="KW-0378">Hydrolase</keyword>
<dbReference type="InterPro" id="IPR011527">
    <property type="entry name" value="ABC1_TM_dom"/>
</dbReference>
<sequence>MVQNPQKFFFVLFYINFLLNKQMKYQYDSKDCSLVVAEFFINKLTDHKVSINDLKMQVSYQNEGISLGTLKNLLAKYNVKMDVFNCEPETFKKLEKSEFPLAAVIAKDNNQHMIVITKFDKNHIFCIDPFQGQIKYTWEQFFELFLKILVSFSLSNEKPDTQNHAQFGELKIKHNKIQIIMYLNKLIESILILLIPIVNRFILSELIPFNLGKHLIFITGTLCWLIVVQHIFKYIGEKILFEHLLKKANEKKLEILTTLRERNFFQINQINSTELINRINSVDTILLFKSNFGPLLMQNLLFLTIGILILFKTNIFLLLAIVFYCAILLIINFFILDKYDYFYKTQIQNNIQINALIEDFFNYVKGYTHVDFEMKLKNKIIQKTANNATINVQTHSFFTFVENLSNVIEILGPIIIISLGAFQIWSNKLNLVDLIFVLTASSILIRATKSFWPMLNLYNQFKIAKQLLGFFSFNLSSSNYMCTHNTIEIKEIQLSYLDFSYIQNSNNKNLNIQNLIIDQNTHLTGENGSGKTTLCGILTGNLKHQNGLFKVNDETIQPTECIAYKRASLYLSGELNLRNIKVSEYLQDLNTTHLFEISEKLNLQKLPQKIKSIYSKNVSDLSNGEKQIVNFLKSFEKRYSLVVFDEAFDNLSPDLFKEVKQLSQNILLNSLIIEVSHNQNYLFDHSKEVHLEGSFYQH</sequence>
<dbReference type="Proteomes" id="UP000289497">
    <property type="component" value="Chromosome"/>
</dbReference>
<dbReference type="NCBIfam" id="NF045998">
    <property type="entry name" value="cleave_ABC_plasm"/>
    <property type="match status" value="1"/>
</dbReference>
<keyword evidence="4" id="KW-0547">Nucleotide-binding</keyword>
<evidence type="ECO:0000313" key="13">
    <source>
        <dbReference type="Proteomes" id="UP000289497"/>
    </source>
</evidence>